<proteinExistence type="predicted"/>
<dbReference type="AlphaFoldDB" id="A0A1N6SUN7"/>
<keyword evidence="1" id="KW-0812">Transmembrane</keyword>
<evidence type="ECO:0008006" key="4">
    <source>
        <dbReference type="Google" id="ProtNLM"/>
    </source>
</evidence>
<feature type="transmembrane region" description="Helical" evidence="1">
    <location>
        <begin position="127"/>
        <end position="144"/>
    </location>
</feature>
<protein>
    <recommendedName>
        <fullName evidence="4">DUF1453 domain-containing protein</fullName>
    </recommendedName>
</protein>
<feature type="transmembrane region" description="Helical" evidence="1">
    <location>
        <begin position="31"/>
        <end position="50"/>
    </location>
</feature>
<sequence>METTQIVALALVVVAFVIYRQMRPRPVARPVALIIAAVMVLAGLSGGGLVDAGHASLSIAVLVAELLVAAGLGVLRAMTTRVWRDQHGVAWSQGGVPTLIAWVGSIAVRVAMMALTSFLGLASSQSSVLLFVGVTLGVQFLVVARRANALPIGPASGIQTAR</sequence>
<evidence type="ECO:0000313" key="3">
    <source>
        <dbReference type="Proteomes" id="UP000186096"/>
    </source>
</evidence>
<dbReference type="EMBL" id="FTNI01000002">
    <property type="protein sequence ID" value="SIQ44722.1"/>
    <property type="molecule type" value="Genomic_DNA"/>
</dbReference>
<feature type="transmembrane region" description="Helical" evidence="1">
    <location>
        <begin position="56"/>
        <end position="78"/>
    </location>
</feature>
<dbReference type="OrthoDB" id="3477305at2"/>
<keyword evidence="3" id="KW-1185">Reference proteome</keyword>
<keyword evidence="1" id="KW-0472">Membrane</keyword>
<feature type="transmembrane region" description="Helical" evidence="1">
    <location>
        <begin position="99"/>
        <end position="121"/>
    </location>
</feature>
<reference evidence="3" key="1">
    <citation type="submission" date="2017-01" db="EMBL/GenBank/DDBJ databases">
        <authorList>
            <person name="Varghese N."/>
            <person name="Submissions S."/>
        </authorList>
    </citation>
    <scope>NUCLEOTIDE SEQUENCE [LARGE SCALE GENOMIC DNA]</scope>
    <source>
        <strain evidence="3">ATCC 12950</strain>
    </source>
</reference>
<feature type="transmembrane region" description="Helical" evidence="1">
    <location>
        <begin position="6"/>
        <end position="22"/>
    </location>
</feature>
<organism evidence="2 3">
    <name type="scientific">Microbispora rosea</name>
    <dbReference type="NCBI Taxonomy" id="58117"/>
    <lineage>
        <taxon>Bacteria</taxon>
        <taxon>Bacillati</taxon>
        <taxon>Actinomycetota</taxon>
        <taxon>Actinomycetes</taxon>
        <taxon>Streptosporangiales</taxon>
        <taxon>Streptosporangiaceae</taxon>
        <taxon>Microbispora</taxon>
    </lineage>
</organism>
<keyword evidence="1" id="KW-1133">Transmembrane helix</keyword>
<gene>
    <name evidence="2" type="ORF">SAMN05421833_102117</name>
</gene>
<dbReference type="STRING" id="58117.SAMN05421833_102117"/>
<dbReference type="GeneID" id="97497335"/>
<name>A0A1N6SUN7_9ACTN</name>
<dbReference type="Proteomes" id="UP000186096">
    <property type="component" value="Unassembled WGS sequence"/>
</dbReference>
<evidence type="ECO:0000256" key="1">
    <source>
        <dbReference type="SAM" id="Phobius"/>
    </source>
</evidence>
<dbReference type="RefSeq" id="WP_076432610.1">
    <property type="nucleotide sequence ID" value="NZ_FTNI01000002.1"/>
</dbReference>
<accession>A0A1N6SUN7</accession>
<evidence type="ECO:0000313" key="2">
    <source>
        <dbReference type="EMBL" id="SIQ44722.1"/>
    </source>
</evidence>